<name>A0AA36GAR5_9BILA</name>
<dbReference type="AlphaFoldDB" id="A0AA36GAR5"/>
<keyword evidence="4" id="KW-1185">Reference proteome</keyword>
<organism evidence="3 4">
    <name type="scientific">Mesorhabditis spiculigera</name>
    <dbReference type="NCBI Taxonomy" id="96644"/>
    <lineage>
        <taxon>Eukaryota</taxon>
        <taxon>Metazoa</taxon>
        <taxon>Ecdysozoa</taxon>
        <taxon>Nematoda</taxon>
        <taxon>Chromadorea</taxon>
        <taxon>Rhabditida</taxon>
        <taxon>Rhabditina</taxon>
        <taxon>Rhabditomorpha</taxon>
        <taxon>Rhabditoidea</taxon>
        <taxon>Rhabditidae</taxon>
        <taxon>Mesorhabditinae</taxon>
        <taxon>Mesorhabditis</taxon>
    </lineage>
</organism>
<reference evidence="3" key="1">
    <citation type="submission" date="2023-06" db="EMBL/GenBank/DDBJ databases">
        <authorList>
            <person name="Delattre M."/>
        </authorList>
    </citation>
    <scope>NUCLEOTIDE SEQUENCE</scope>
    <source>
        <strain evidence="3">AF72</strain>
    </source>
</reference>
<feature type="coiled-coil region" evidence="1">
    <location>
        <begin position="86"/>
        <end position="124"/>
    </location>
</feature>
<evidence type="ECO:0000313" key="3">
    <source>
        <dbReference type="EMBL" id="CAJ0586624.1"/>
    </source>
</evidence>
<sequence length="412" mass="46299">MGSALIGDPLRIHISTPPAITGYLNTRLFTVFGVALCLKELNNFVMKTLLLLVVLCTPAFGLLKEVPSEKWPSWKQKFEARRAEFQEEVQQELSGLKQQFADKQAEFEVERQKLRDTVDRLYNEAEKKFQAKVSEWEQNPGKGKAKPAGFAIEIAGDQSMDEVIRTKYEGNKDSLEGRLNSELDKLYPGFQETAEAYAAQQAEVLAARKEKFDEFKAKAAESLNETKQSFEEFAQQANEKLKADWETKKAEHAAKKEHAKEVMGNVKETIKNGTHMILDKIKAQKEAKAAANLQMAQWISDRMKNKTAEWKAKHPLAAARSISDVTNFLNQASGASGWQTASTIYMIICFLVTIGLLVLIFRQLKARAPYERLDGGNVHAPNPLAQQGYNPNFGNSNTFVPTHLGARKDQLF</sequence>
<dbReference type="Proteomes" id="UP001177023">
    <property type="component" value="Unassembled WGS sequence"/>
</dbReference>
<dbReference type="EMBL" id="CATQJA010002709">
    <property type="protein sequence ID" value="CAJ0586624.1"/>
    <property type="molecule type" value="Genomic_DNA"/>
</dbReference>
<comment type="caution">
    <text evidence="3">The sequence shown here is derived from an EMBL/GenBank/DDBJ whole genome shotgun (WGS) entry which is preliminary data.</text>
</comment>
<keyword evidence="2" id="KW-0812">Transmembrane</keyword>
<protein>
    <submittedName>
        <fullName evidence="3">Uncharacterized protein</fullName>
    </submittedName>
</protein>
<evidence type="ECO:0000256" key="2">
    <source>
        <dbReference type="SAM" id="Phobius"/>
    </source>
</evidence>
<feature type="non-terminal residue" evidence="3">
    <location>
        <position position="412"/>
    </location>
</feature>
<feature type="transmembrane region" description="Helical" evidence="2">
    <location>
        <begin position="343"/>
        <end position="361"/>
    </location>
</feature>
<keyword evidence="2" id="KW-1133">Transmembrane helix</keyword>
<evidence type="ECO:0000313" key="4">
    <source>
        <dbReference type="Proteomes" id="UP001177023"/>
    </source>
</evidence>
<keyword evidence="2" id="KW-0472">Membrane</keyword>
<keyword evidence="1" id="KW-0175">Coiled coil</keyword>
<accession>A0AA36GAR5</accession>
<proteinExistence type="predicted"/>
<gene>
    <name evidence="3" type="ORF">MSPICULIGERA_LOCUS24620</name>
</gene>
<evidence type="ECO:0000256" key="1">
    <source>
        <dbReference type="SAM" id="Coils"/>
    </source>
</evidence>